<dbReference type="InterPro" id="IPR027417">
    <property type="entry name" value="P-loop_NTPase"/>
</dbReference>
<dbReference type="SUPFAM" id="SSF52540">
    <property type="entry name" value="P-loop containing nucleoside triphosphate hydrolases"/>
    <property type="match status" value="1"/>
</dbReference>
<organism evidence="2 3">
    <name type="scientific">Cardiobacterium valvarum</name>
    <dbReference type="NCBI Taxonomy" id="194702"/>
    <lineage>
        <taxon>Bacteria</taxon>
        <taxon>Pseudomonadati</taxon>
        <taxon>Pseudomonadota</taxon>
        <taxon>Gammaproteobacteria</taxon>
        <taxon>Cardiobacteriales</taxon>
        <taxon>Cardiobacteriaceae</taxon>
        <taxon>Cardiobacterium</taxon>
    </lineage>
</organism>
<feature type="domain" description="TraD/TraG TraM recognition site" evidence="1">
    <location>
        <begin position="522"/>
        <end position="651"/>
    </location>
</feature>
<name>A0A381E8E3_9GAMM</name>
<dbReference type="Gene3D" id="3.40.50.300">
    <property type="entry name" value="P-loop containing nucleotide triphosphate hydrolases"/>
    <property type="match status" value="2"/>
</dbReference>
<evidence type="ECO:0000313" key="2">
    <source>
        <dbReference type="EMBL" id="SUX23022.1"/>
    </source>
</evidence>
<evidence type="ECO:0000259" key="1">
    <source>
        <dbReference type="Pfam" id="PF12696"/>
    </source>
</evidence>
<evidence type="ECO:0000313" key="3">
    <source>
        <dbReference type="Proteomes" id="UP000254572"/>
    </source>
</evidence>
<dbReference type="Proteomes" id="UP000254572">
    <property type="component" value="Unassembled WGS sequence"/>
</dbReference>
<protein>
    <submittedName>
        <fullName evidence="2">Type IV secretory pathway, VirD4 components</fullName>
    </submittedName>
</protein>
<keyword evidence="3" id="KW-1185">Reference proteome</keyword>
<sequence>MEQGKEVLLRDIYEYVPATAYTAGSGILLLASEFAFTVPTVAYTLSGLFMARAAQLYRRGRRVKRYQKNLTRLPMYRMRSKDIPVSDKVQFMGLGFEWQSIHTQRAFDLSLPQNIKYRQYPKWYKRMRKLEIALEKAHHMRWLTRFTSSTCAAEHPLWFLNPWPPAPPLEGQPWLHGVGLYEPEEKLFQDLGNRVGHTLVIGTTRVGKTRFAELIITQDIARGDVVIVIDPKGDADLMLRCYTEAVRAGREDKFFFFHLGYPEISAQYNPIGSYMRITEVASRIAGQMPAEGQSAAFKEFVWGYVNQVAKGLVGIGQTPNYPLIKKYSQQLEPLYNEYIDRLLGERIPNYQAELRRYIELMRLEPKERREQGLMDDVSQIKRDRDAVARYLLYKHNLGKYAFSETELDTAQSLTKAFITDQQYLSKLIASLDPFLEKMTTGAVAQLISPTYLDPKKPTFDWGSIIQSGGIVYVGLDALSDQEVARTVGASMLADLTSQYGRIYKEGRNHGLPDVGVEIKDRPIRIHIDEANEPADKTLIPSLNKAGGANVSVTAYTQTISDFEARLGNRAYAQQMLGNFNTVIFFRVQEEDTARTFTGKQRKVRVKSMQTFSGAADNPDIHSGIDFTSSTTSRMTETDIESISLTDLTQLPKGQFFGIWDGNKPFKGRVPLLIPERNDRIPNDIRQVAAKMREHYQSNIPQWYGYQDRFNPVAVLNEGENGFDAASQFKTEIQQWVNESDIDFIGTDYWDSPADSLHDNMDLDE</sequence>
<dbReference type="CDD" id="cd01127">
    <property type="entry name" value="TrwB_TraG_TraD_VirD4"/>
    <property type="match status" value="2"/>
</dbReference>
<dbReference type="InterPro" id="IPR022503">
    <property type="entry name" value="Conj_coupling_TraG/TraD_PFGI-1"/>
</dbReference>
<gene>
    <name evidence="2" type="ORF">NCTC13294_01399</name>
</gene>
<dbReference type="NCBIfam" id="TIGR03743">
    <property type="entry name" value="SXT_TraD"/>
    <property type="match status" value="1"/>
</dbReference>
<proteinExistence type="predicted"/>
<dbReference type="InterPro" id="IPR051162">
    <property type="entry name" value="T4SS_component"/>
</dbReference>
<dbReference type="InterPro" id="IPR032689">
    <property type="entry name" value="TraG-D_C"/>
</dbReference>
<dbReference type="InterPro" id="IPR022458">
    <property type="entry name" value="Conjugative_coupling_TraG/TraD"/>
</dbReference>
<accession>A0A381E8E3</accession>
<dbReference type="PANTHER" id="PTHR30121:SF12">
    <property type="entry name" value="TYPE IV SECRETION SYSTEM PROTEIN CAGE"/>
    <property type="match status" value="1"/>
</dbReference>
<dbReference type="AlphaFoldDB" id="A0A381E8E3"/>
<dbReference type="PANTHER" id="PTHR30121">
    <property type="entry name" value="UNCHARACTERIZED PROTEIN YJGR-RELATED"/>
    <property type="match status" value="1"/>
</dbReference>
<dbReference type="OrthoDB" id="7817736at2"/>
<dbReference type="EMBL" id="UFUW01000001">
    <property type="protein sequence ID" value="SUX23022.1"/>
    <property type="molecule type" value="Genomic_DNA"/>
</dbReference>
<dbReference type="Pfam" id="PF12696">
    <property type="entry name" value="TraG-D_C"/>
    <property type="match status" value="1"/>
</dbReference>
<reference evidence="2 3" key="1">
    <citation type="submission" date="2018-06" db="EMBL/GenBank/DDBJ databases">
        <authorList>
            <consortium name="Pathogen Informatics"/>
            <person name="Doyle S."/>
        </authorList>
    </citation>
    <scope>NUCLEOTIDE SEQUENCE [LARGE SCALE GENOMIC DNA]</scope>
    <source>
        <strain evidence="2 3">NCTC13294</strain>
    </source>
</reference>
<dbReference type="NCBIfam" id="TIGR03754">
    <property type="entry name" value="conj_TOL_TraD"/>
    <property type="match status" value="1"/>
</dbReference>